<protein>
    <submittedName>
        <fullName evidence="3">Thiamine pyrophosphate enzyme, N-terminal TPP binding domain</fullName>
    </submittedName>
</protein>
<dbReference type="PANTHER" id="PTHR18968:SF13">
    <property type="entry name" value="ACETOLACTATE SYNTHASE CATALYTIC SUBUNIT, MITOCHONDRIAL"/>
    <property type="match status" value="1"/>
</dbReference>
<dbReference type="EMBL" id="FQZV01000023">
    <property type="protein sequence ID" value="SHJ38417.1"/>
    <property type="molecule type" value="Genomic_DNA"/>
</dbReference>
<dbReference type="Gene3D" id="3.40.50.970">
    <property type="match status" value="1"/>
</dbReference>
<dbReference type="GO" id="GO:0050660">
    <property type="term" value="F:flavin adenine dinucleotide binding"/>
    <property type="evidence" value="ECO:0007669"/>
    <property type="project" value="TreeGrafter"/>
</dbReference>
<comment type="similarity">
    <text evidence="1">Belongs to the TPP enzyme family.</text>
</comment>
<dbReference type="PANTHER" id="PTHR18968">
    <property type="entry name" value="THIAMINE PYROPHOSPHATE ENZYMES"/>
    <property type="match status" value="1"/>
</dbReference>
<gene>
    <name evidence="3" type="ORF">SAMN02745975_01956</name>
</gene>
<feature type="domain" description="Thiamine pyrophosphate enzyme N-terminal TPP-binding" evidence="2">
    <location>
        <begin position="5"/>
        <end position="68"/>
    </location>
</feature>
<dbReference type="STRING" id="1121919.SAMN02745975_01956"/>
<reference evidence="4" key="1">
    <citation type="submission" date="2016-11" db="EMBL/GenBank/DDBJ databases">
        <authorList>
            <person name="Varghese N."/>
            <person name="Submissions S."/>
        </authorList>
    </citation>
    <scope>NUCLEOTIDE SEQUENCE [LARGE SCALE GENOMIC DNA]</scope>
    <source>
        <strain evidence="4">DSM 17957</strain>
    </source>
</reference>
<dbReference type="AlphaFoldDB" id="A0A1M6IVF2"/>
<dbReference type="GO" id="GO:0009099">
    <property type="term" value="P:L-valine biosynthetic process"/>
    <property type="evidence" value="ECO:0007669"/>
    <property type="project" value="TreeGrafter"/>
</dbReference>
<dbReference type="SUPFAM" id="SSF52518">
    <property type="entry name" value="Thiamin diphosphate-binding fold (THDP-binding)"/>
    <property type="match status" value="1"/>
</dbReference>
<dbReference type="CDD" id="cd07035">
    <property type="entry name" value="TPP_PYR_POX_like"/>
    <property type="match status" value="1"/>
</dbReference>
<dbReference type="RefSeq" id="WP_242946275.1">
    <property type="nucleotide sequence ID" value="NZ_FQZV01000023.1"/>
</dbReference>
<dbReference type="GO" id="GO:0030976">
    <property type="term" value="F:thiamine pyrophosphate binding"/>
    <property type="evidence" value="ECO:0007669"/>
    <property type="project" value="InterPro"/>
</dbReference>
<evidence type="ECO:0000313" key="4">
    <source>
        <dbReference type="Proteomes" id="UP000184536"/>
    </source>
</evidence>
<dbReference type="GO" id="GO:0003984">
    <property type="term" value="F:acetolactate synthase activity"/>
    <property type="evidence" value="ECO:0007669"/>
    <property type="project" value="TreeGrafter"/>
</dbReference>
<dbReference type="GO" id="GO:0009097">
    <property type="term" value="P:isoleucine biosynthetic process"/>
    <property type="evidence" value="ECO:0007669"/>
    <property type="project" value="TreeGrafter"/>
</dbReference>
<feature type="non-terminal residue" evidence="3">
    <location>
        <position position="68"/>
    </location>
</feature>
<dbReference type="GO" id="GO:0005948">
    <property type="term" value="C:acetolactate synthase complex"/>
    <property type="evidence" value="ECO:0007669"/>
    <property type="project" value="TreeGrafter"/>
</dbReference>
<accession>A0A1M6IVF2</accession>
<keyword evidence="4" id="KW-1185">Reference proteome</keyword>
<evidence type="ECO:0000259" key="2">
    <source>
        <dbReference type="Pfam" id="PF02776"/>
    </source>
</evidence>
<dbReference type="InterPro" id="IPR045229">
    <property type="entry name" value="TPP_enz"/>
</dbReference>
<dbReference type="Proteomes" id="UP000184536">
    <property type="component" value="Unassembled WGS sequence"/>
</dbReference>
<proteinExistence type="inferred from homology"/>
<name>A0A1M6IVF2_9FIRM</name>
<dbReference type="InterPro" id="IPR029061">
    <property type="entry name" value="THDP-binding"/>
</dbReference>
<dbReference type="InterPro" id="IPR012001">
    <property type="entry name" value="Thiamin_PyroP_enz_TPP-bd_dom"/>
</dbReference>
<evidence type="ECO:0000256" key="1">
    <source>
        <dbReference type="ARBA" id="ARBA00007812"/>
    </source>
</evidence>
<evidence type="ECO:0000313" key="3">
    <source>
        <dbReference type="EMBL" id="SHJ38417.1"/>
    </source>
</evidence>
<sequence>MKKLVAYALTEYLERQGVEYVFGLCGHTVIGMLDALEKSKLKFISVRHEQVAAHAADGYARTSGKPGV</sequence>
<organism evidence="3 4">
    <name type="scientific">Geosporobacter subterraneus DSM 17957</name>
    <dbReference type="NCBI Taxonomy" id="1121919"/>
    <lineage>
        <taxon>Bacteria</taxon>
        <taxon>Bacillati</taxon>
        <taxon>Bacillota</taxon>
        <taxon>Clostridia</taxon>
        <taxon>Peptostreptococcales</taxon>
        <taxon>Thermotaleaceae</taxon>
        <taxon>Geosporobacter</taxon>
    </lineage>
</organism>
<dbReference type="Pfam" id="PF02776">
    <property type="entry name" value="TPP_enzyme_N"/>
    <property type="match status" value="1"/>
</dbReference>